<dbReference type="RefSeq" id="WP_101685186.1">
    <property type="nucleotide sequence ID" value="NZ_PJRP01000023.1"/>
</dbReference>
<dbReference type="Proteomes" id="UP000234341">
    <property type="component" value="Unassembled WGS sequence"/>
</dbReference>
<evidence type="ECO:0000256" key="2">
    <source>
        <dbReference type="ARBA" id="ARBA00023002"/>
    </source>
</evidence>
<comment type="caution">
    <text evidence="4">The sequence shown here is derived from an EMBL/GenBank/DDBJ whole genome shotgun (WGS) entry which is preliminary data.</text>
</comment>
<dbReference type="EMBL" id="PJRP01000023">
    <property type="protein sequence ID" value="PLP96726.1"/>
    <property type="molecule type" value="Genomic_DNA"/>
</dbReference>
<dbReference type="SUPFAM" id="SSF51735">
    <property type="entry name" value="NAD(P)-binding Rossmann-fold domains"/>
    <property type="match status" value="1"/>
</dbReference>
<evidence type="ECO:0000313" key="4">
    <source>
        <dbReference type="EMBL" id="PLP96726.1"/>
    </source>
</evidence>
<gene>
    <name evidence="4" type="ORF">CYJ10_30535</name>
</gene>
<dbReference type="NCBIfam" id="NF004779">
    <property type="entry name" value="PRK06125.1"/>
    <property type="match status" value="1"/>
</dbReference>
<dbReference type="GO" id="GO:0016491">
    <property type="term" value="F:oxidoreductase activity"/>
    <property type="evidence" value="ECO:0007669"/>
    <property type="project" value="UniProtKB-KW"/>
</dbReference>
<reference evidence="4 5" key="1">
    <citation type="submission" date="2017-12" db="EMBL/GenBank/DDBJ databases">
        <title>Genome sequence of the active heterotrophic nitrifier-denitrifier, Cupriavidus pauculus UM1.</title>
        <authorList>
            <person name="Putonti C."/>
            <person name="Castignetti D."/>
        </authorList>
    </citation>
    <scope>NUCLEOTIDE SEQUENCE [LARGE SCALE GENOMIC DNA]</scope>
    <source>
        <strain evidence="4 5">UM1</strain>
    </source>
</reference>
<dbReference type="InterPro" id="IPR036291">
    <property type="entry name" value="NAD(P)-bd_dom_sf"/>
</dbReference>
<organism evidence="4 5">
    <name type="scientific">Cupriavidus pauculus</name>
    <dbReference type="NCBI Taxonomy" id="82633"/>
    <lineage>
        <taxon>Bacteria</taxon>
        <taxon>Pseudomonadati</taxon>
        <taxon>Pseudomonadota</taxon>
        <taxon>Betaproteobacteria</taxon>
        <taxon>Burkholderiales</taxon>
        <taxon>Burkholderiaceae</taxon>
        <taxon>Cupriavidus</taxon>
    </lineage>
</organism>
<evidence type="ECO:0000256" key="3">
    <source>
        <dbReference type="ARBA" id="ARBA00023027"/>
    </source>
</evidence>
<dbReference type="AlphaFoldDB" id="A0A2N5C3D0"/>
<protein>
    <submittedName>
        <fullName evidence="4">Short-chain dehydrogenase</fullName>
    </submittedName>
</protein>
<dbReference type="Pfam" id="PF00106">
    <property type="entry name" value="adh_short"/>
    <property type="match status" value="1"/>
</dbReference>
<comment type="similarity">
    <text evidence="1">Belongs to the short-chain dehydrogenases/reductases (SDR) family.</text>
</comment>
<dbReference type="PANTHER" id="PTHR43477">
    <property type="entry name" value="DIHYDROANTICAPSIN 7-DEHYDROGENASE"/>
    <property type="match status" value="1"/>
</dbReference>
<keyword evidence="2" id="KW-0560">Oxidoreductase</keyword>
<dbReference type="InterPro" id="IPR051122">
    <property type="entry name" value="SDR_DHRS6-like"/>
</dbReference>
<dbReference type="PRINTS" id="PR00081">
    <property type="entry name" value="GDHRDH"/>
</dbReference>
<name>A0A2N5C3D0_9BURK</name>
<keyword evidence="3" id="KW-0520">NAD</keyword>
<dbReference type="PANTHER" id="PTHR43477:SF4">
    <property type="entry name" value="DEHYDROGENASE_REDUCTASE SDR FAMILY MEMBER 6"/>
    <property type="match status" value="1"/>
</dbReference>
<proteinExistence type="inferred from homology"/>
<evidence type="ECO:0000313" key="5">
    <source>
        <dbReference type="Proteomes" id="UP000234341"/>
    </source>
</evidence>
<dbReference type="Gene3D" id="3.40.50.720">
    <property type="entry name" value="NAD(P)-binding Rossmann-like Domain"/>
    <property type="match status" value="1"/>
</dbReference>
<sequence length="256" mass="27091">MNLHLQGKSVLITGGTRGIGLACARTFAAEGSSVTIAGTSAESADRAQRELKDKDGVSVDTFVGDLSLPDVRRALESRLETVDVLVNNAGAIPGGGLTAMSDSQWREAWELKVFGYIETTRLALPKMMARGSGVIVNVIGIAAEMPRYDYLCGATGNAALSTFTRAVGAHATTRGVRVVGVHPGPTETDRLVKLYKARAQEKFGDESRWQEMLGHLPFGRAAQASEMADLVVYLASARASYLSGVVVDADGGARYA</sequence>
<dbReference type="OrthoDB" id="9803333at2"/>
<accession>A0A2N5C3D0</accession>
<dbReference type="InterPro" id="IPR002347">
    <property type="entry name" value="SDR_fam"/>
</dbReference>
<evidence type="ECO:0000256" key="1">
    <source>
        <dbReference type="ARBA" id="ARBA00006484"/>
    </source>
</evidence>